<protein>
    <submittedName>
        <fullName evidence="3">Uncharacterized protein</fullName>
    </submittedName>
</protein>
<dbReference type="InterPro" id="IPR053018">
    <property type="entry name" value="Elsinochrome_Biosynth-Asso"/>
</dbReference>
<dbReference type="AlphaFoldDB" id="U4LQ73"/>
<gene>
    <name evidence="3" type="ORF">PCON_01667</name>
</gene>
<keyword evidence="2" id="KW-0812">Transmembrane</keyword>
<dbReference type="Proteomes" id="UP000018144">
    <property type="component" value="Unassembled WGS sequence"/>
</dbReference>
<evidence type="ECO:0000256" key="1">
    <source>
        <dbReference type="SAM" id="MobiDB-lite"/>
    </source>
</evidence>
<evidence type="ECO:0000313" key="4">
    <source>
        <dbReference type="Proteomes" id="UP000018144"/>
    </source>
</evidence>
<reference evidence="3 4" key="1">
    <citation type="journal article" date="2013" name="PLoS Genet.">
        <title>The genome and development-dependent transcriptomes of Pyronema confluens: a window into fungal evolution.</title>
        <authorList>
            <person name="Traeger S."/>
            <person name="Altegoer F."/>
            <person name="Freitag M."/>
            <person name="Gabaldon T."/>
            <person name="Kempken F."/>
            <person name="Kumar A."/>
            <person name="Marcet-Houben M."/>
            <person name="Poggeler S."/>
            <person name="Stajich J.E."/>
            <person name="Nowrousian M."/>
        </authorList>
    </citation>
    <scope>NUCLEOTIDE SEQUENCE [LARGE SCALE GENOMIC DNA]</scope>
    <source>
        <strain evidence="4">CBS 100304</strain>
        <tissue evidence="3">Vegetative mycelium</tissue>
    </source>
</reference>
<name>U4LQ73_PYROM</name>
<organism evidence="3 4">
    <name type="scientific">Pyronema omphalodes (strain CBS 100304)</name>
    <name type="common">Pyronema confluens</name>
    <dbReference type="NCBI Taxonomy" id="1076935"/>
    <lineage>
        <taxon>Eukaryota</taxon>
        <taxon>Fungi</taxon>
        <taxon>Dikarya</taxon>
        <taxon>Ascomycota</taxon>
        <taxon>Pezizomycotina</taxon>
        <taxon>Pezizomycetes</taxon>
        <taxon>Pezizales</taxon>
        <taxon>Pyronemataceae</taxon>
        <taxon>Pyronema</taxon>
    </lineage>
</organism>
<sequence>MPLIWFEIHIKCNSLEIRIPTNPDIGGNGVFISMLLSSIFSIALTMAAFFLRPFSIGIEKRWPNREKTRKKCRQKWYPTIQATLSSISDQQFVSGLAVLSAANGNFNNMTMYHRTLAWYFAFLCQGCFTANMEFEDAPLDDNEPSKSEEPIPENADDDKDQKNCT</sequence>
<evidence type="ECO:0000256" key="2">
    <source>
        <dbReference type="SAM" id="Phobius"/>
    </source>
</evidence>
<keyword evidence="4" id="KW-1185">Reference proteome</keyword>
<evidence type="ECO:0000313" key="3">
    <source>
        <dbReference type="EMBL" id="CCX33729.1"/>
    </source>
</evidence>
<dbReference type="PANTHER" id="PTHR37577">
    <property type="entry name" value="INTEGRAL MEMBRANE PROTEIN"/>
    <property type="match status" value="1"/>
</dbReference>
<keyword evidence="2" id="KW-1133">Transmembrane helix</keyword>
<feature type="region of interest" description="Disordered" evidence="1">
    <location>
        <begin position="138"/>
        <end position="165"/>
    </location>
</feature>
<accession>U4LQ73</accession>
<proteinExistence type="predicted"/>
<dbReference type="EMBL" id="HF936162">
    <property type="protein sequence ID" value="CCX33729.1"/>
    <property type="molecule type" value="Genomic_DNA"/>
</dbReference>
<keyword evidence="2" id="KW-0472">Membrane</keyword>
<feature type="transmembrane region" description="Helical" evidence="2">
    <location>
        <begin position="30"/>
        <end position="51"/>
    </location>
</feature>
<dbReference type="OrthoDB" id="5427664at2759"/>
<dbReference type="PANTHER" id="PTHR37577:SF1">
    <property type="entry name" value="INTEGRAL MEMBRANE PROTEIN"/>
    <property type="match status" value="1"/>
</dbReference>